<dbReference type="GO" id="GO:0005886">
    <property type="term" value="C:plasma membrane"/>
    <property type="evidence" value="ECO:0007669"/>
    <property type="project" value="UniProtKB-SubCell"/>
</dbReference>
<keyword evidence="21" id="KW-1185">Reference proteome</keyword>
<comment type="subcellular location">
    <subcellularLocation>
        <location evidence="2 19">Cell membrane</location>
        <topology evidence="2 19">Multi-pass membrane protein</topology>
    </subcellularLocation>
</comment>
<dbReference type="HAMAP" id="MF_00719">
    <property type="entry name" value="CobS"/>
    <property type="match status" value="1"/>
</dbReference>
<evidence type="ECO:0000256" key="3">
    <source>
        <dbReference type="ARBA" id="ARBA00004663"/>
    </source>
</evidence>
<dbReference type="UniPathway" id="UPA00148">
    <property type="reaction ID" value="UER00238"/>
</dbReference>
<evidence type="ECO:0000256" key="14">
    <source>
        <dbReference type="ARBA" id="ARBA00025228"/>
    </source>
</evidence>
<gene>
    <name evidence="19" type="primary">cobS</name>
    <name evidence="20" type="ORF">CLV56_2303</name>
</gene>
<feature type="transmembrane region" description="Helical" evidence="19">
    <location>
        <begin position="239"/>
        <end position="262"/>
    </location>
</feature>
<feature type="transmembrane region" description="Helical" evidence="19">
    <location>
        <begin position="120"/>
        <end position="143"/>
    </location>
</feature>
<dbReference type="OrthoDB" id="9794223at2"/>
<accession>A0A2M9BJD7</accession>
<evidence type="ECO:0000256" key="16">
    <source>
        <dbReference type="ARBA" id="ARBA00032853"/>
    </source>
</evidence>
<evidence type="ECO:0000256" key="7">
    <source>
        <dbReference type="ARBA" id="ARBA00022475"/>
    </source>
</evidence>
<keyword evidence="8 19" id="KW-0169">Cobalamin biosynthesis</keyword>
<dbReference type="PANTHER" id="PTHR34148">
    <property type="entry name" value="ADENOSYLCOBINAMIDE-GDP RIBAZOLETRANSFERASE"/>
    <property type="match status" value="1"/>
</dbReference>
<evidence type="ECO:0000256" key="10">
    <source>
        <dbReference type="ARBA" id="ARBA00022692"/>
    </source>
</evidence>
<dbReference type="InterPro" id="IPR003805">
    <property type="entry name" value="CobS"/>
</dbReference>
<keyword evidence="13 19" id="KW-0472">Membrane</keyword>
<reference evidence="20 21" key="1">
    <citation type="submission" date="2017-11" db="EMBL/GenBank/DDBJ databases">
        <title>Genomic Encyclopedia of Archaeal and Bacterial Type Strains, Phase II (KMG-II): From Individual Species to Whole Genera.</title>
        <authorList>
            <person name="Goeker M."/>
        </authorList>
    </citation>
    <scope>NUCLEOTIDE SEQUENCE [LARGE SCALE GENOMIC DNA]</scope>
    <source>
        <strain evidence="20 21">DSM 27763</strain>
    </source>
</reference>
<evidence type="ECO:0000256" key="15">
    <source>
        <dbReference type="ARBA" id="ARBA00032605"/>
    </source>
</evidence>
<keyword evidence="11 19" id="KW-0460">Magnesium</keyword>
<evidence type="ECO:0000256" key="11">
    <source>
        <dbReference type="ARBA" id="ARBA00022842"/>
    </source>
</evidence>
<keyword evidence="10 19" id="KW-0812">Transmembrane</keyword>
<dbReference type="AlphaFoldDB" id="A0A2M9BJD7"/>
<dbReference type="GO" id="GO:0009236">
    <property type="term" value="P:cobalamin biosynthetic process"/>
    <property type="evidence" value="ECO:0007669"/>
    <property type="project" value="UniProtKB-UniRule"/>
</dbReference>
<evidence type="ECO:0000313" key="20">
    <source>
        <dbReference type="EMBL" id="PJJ58058.1"/>
    </source>
</evidence>
<comment type="similarity">
    <text evidence="4 19">Belongs to the CobS family.</text>
</comment>
<comment type="catalytic activity">
    <reaction evidence="18 19">
        <text>alpha-ribazole 5'-phosphate + adenosylcob(III)inamide-GDP = adenosylcob(III)alamin 5'-phosphate + GMP + H(+)</text>
        <dbReference type="Rhea" id="RHEA:23560"/>
        <dbReference type="ChEBI" id="CHEBI:15378"/>
        <dbReference type="ChEBI" id="CHEBI:57918"/>
        <dbReference type="ChEBI" id="CHEBI:58115"/>
        <dbReference type="ChEBI" id="CHEBI:60487"/>
        <dbReference type="ChEBI" id="CHEBI:60493"/>
        <dbReference type="EC" id="2.7.8.26"/>
    </reaction>
</comment>
<evidence type="ECO:0000256" key="12">
    <source>
        <dbReference type="ARBA" id="ARBA00022989"/>
    </source>
</evidence>
<evidence type="ECO:0000256" key="6">
    <source>
        <dbReference type="ARBA" id="ARBA00015850"/>
    </source>
</evidence>
<keyword evidence="9 19" id="KW-0808">Transferase</keyword>
<feature type="transmembrane region" description="Helical" evidence="19">
    <location>
        <begin position="179"/>
        <end position="208"/>
    </location>
</feature>
<dbReference type="GO" id="GO:0008818">
    <property type="term" value="F:cobalamin 5'-phosphate synthase activity"/>
    <property type="evidence" value="ECO:0007669"/>
    <property type="project" value="UniProtKB-UniRule"/>
</dbReference>
<proteinExistence type="inferred from homology"/>
<evidence type="ECO:0000256" key="17">
    <source>
        <dbReference type="ARBA" id="ARBA00048623"/>
    </source>
</evidence>
<evidence type="ECO:0000256" key="4">
    <source>
        <dbReference type="ARBA" id="ARBA00010561"/>
    </source>
</evidence>
<evidence type="ECO:0000313" key="21">
    <source>
        <dbReference type="Proteomes" id="UP000230842"/>
    </source>
</evidence>
<dbReference type="GO" id="GO:0051073">
    <property type="term" value="F:adenosylcobinamide-GDP ribazoletransferase activity"/>
    <property type="evidence" value="ECO:0007669"/>
    <property type="project" value="UniProtKB-UniRule"/>
</dbReference>
<evidence type="ECO:0000256" key="19">
    <source>
        <dbReference type="HAMAP-Rule" id="MF_00719"/>
    </source>
</evidence>
<dbReference type="PANTHER" id="PTHR34148:SF1">
    <property type="entry name" value="ADENOSYLCOBINAMIDE-GDP RIBAZOLETRANSFERASE"/>
    <property type="match status" value="1"/>
</dbReference>
<organism evidence="20 21">
    <name type="scientific">Mumia flava</name>
    <dbReference type="NCBI Taxonomy" id="1348852"/>
    <lineage>
        <taxon>Bacteria</taxon>
        <taxon>Bacillati</taxon>
        <taxon>Actinomycetota</taxon>
        <taxon>Actinomycetes</taxon>
        <taxon>Propionibacteriales</taxon>
        <taxon>Nocardioidaceae</taxon>
        <taxon>Mumia</taxon>
    </lineage>
</organism>
<evidence type="ECO:0000256" key="5">
    <source>
        <dbReference type="ARBA" id="ARBA00013200"/>
    </source>
</evidence>
<comment type="function">
    <text evidence="14 19">Joins adenosylcobinamide-GDP and alpha-ribazole to generate adenosylcobalamin (Ado-cobalamin). Also synthesizes adenosylcobalamin 5'-phosphate from adenosylcobinamide-GDP and alpha-ribazole 5'-phosphate.</text>
</comment>
<evidence type="ECO:0000256" key="13">
    <source>
        <dbReference type="ARBA" id="ARBA00023136"/>
    </source>
</evidence>
<protein>
    <recommendedName>
        <fullName evidence="6 19">Adenosylcobinamide-GDP ribazoletransferase</fullName>
        <ecNumber evidence="5 19">2.7.8.26</ecNumber>
    </recommendedName>
    <alternativeName>
        <fullName evidence="16 19">Cobalamin synthase</fullName>
    </alternativeName>
    <alternativeName>
        <fullName evidence="15 19">Cobalamin-5'-phosphate synthase</fullName>
    </alternativeName>
</protein>
<comment type="catalytic activity">
    <reaction evidence="17 19">
        <text>alpha-ribazole + adenosylcob(III)inamide-GDP = adenosylcob(III)alamin + GMP + H(+)</text>
        <dbReference type="Rhea" id="RHEA:16049"/>
        <dbReference type="ChEBI" id="CHEBI:10329"/>
        <dbReference type="ChEBI" id="CHEBI:15378"/>
        <dbReference type="ChEBI" id="CHEBI:18408"/>
        <dbReference type="ChEBI" id="CHEBI:58115"/>
        <dbReference type="ChEBI" id="CHEBI:60487"/>
        <dbReference type="EC" id="2.7.8.26"/>
    </reaction>
</comment>
<sequence length="264" mass="26275">MAESPSAGSRSPLVDGLLLAAGTLSVFRVPAPSRVDRRRAGIAMAVTPVAALPLAVVVGGVLLLAHALDVPRLLSGAIAVGALALATRAIHLDGLADTADGLTAPYEPARRIEIMRAGDLGPAGAATLFLVLLLQAGALDVLAGVELGWLAAGVAVCVSRAATVLVCMRPVPAATPTGLGASVAGTVPVGTAVSVLMLMTAALCGALLLTPIDWWRGLLAVAIMIVAVGLLVRRCVTVLGGITGDVIGASIEVATVAVLFTITA</sequence>
<dbReference type="RefSeq" id="WP_100414843.1">
    <property type="nucleotide sequence ID" value="NZ_PGEZ01000001.1"/>
</dbReference>
<evidence type="ECO:0000256" key="18">
    <source>
        <dbReference type="ARBA" id="ARBA00049504"/>
    </source>
</evidence>
<comment type="cofactor">
    <cofactor evidence="1 19">
        <name>Mg(2+)</name>
        <dbReference type="ChEBI" id="CHEBI:18420"/>
    </cofactor>
</comment>
<evidence type="ECO:0000256" key="8">
    <source>
        <dbReference type="ARBA" id="ARBA00022573"/>
    </source>
</evidence>
<evidence type="ECO:0000256" key="1">
    <source>
        <dbReference type="ARBA" id="ARBA00001946"/>
    </source>
</evidence>
<feature type="transmembrane region" description="Helical" evidence="19">
    <location>
        <begin position="149"/>
        <end position="167"/>
    </location>
</feature>
<keyword evidence="12 19" id="KW-1133">Transmembrane helix</keyword>
<feature type="transmembrane region" description="Helical" evidence="19">
    <location>
        <begin position="42"/>
        <end position="67"/>
    </location>
</feature>
<dbReference type="EMBL" id="PGEZ01000001">
    <property type="protein sequence ID" value="PJJ58058.1"/>
    <property type="molecule type" value="Genomic_DNA"/>
</dbReference>
<feature type="transmembrane region" description="Helical" evidence="19">
    <location>
        <begin position="214"/>
        <end position="232"/>
    </location>
</feature>
<dbReference type="EC" id="2.7.8.26" evidence="5 19"/>
<comment type="pathway">
    <text evidence="3 19">Cofactor biosynthesis; adenosylcobalamin biosynthesis; adenosylcobalamin from cob(II)yrinate a,c-diamide: step 7/7.</text>
</comment>
<evidence type="ECO:0000256" key="9">
    <source>
        <dbReference type="ARBA" id="ARBA00022679"/>
    </source>
</evidence>
<keyword evidence="7 19" id="KW-1003">Cell membrane</keyword>
<dbReference type="Pfam" id="PF02654">
    <property type="entry name" value="CobS"/>
    <property type="match status" value="1"/>
</dbReference>
<name>A0A2M9BJD7_9ACTN</name>
<evidence type="ECO:0000256" key="2">
    <source>
        <dbReference type="ARBA" id="ARBA00004651"/>
    </source>
</evidence>
<feature type="transmembrane region" description="Helical" evidence="19">
    <location>
        <begin position="73"/>
        <end position="90"/>
    </location>
</feature>
<dbReference type="Proteomes" id="UP000230842">
    <property type="component" value="Unassembled WGS sequence"/>
</dbReference>
<comment type="caution">
    <text evidence="20">The sequence shown here is derived from an EMBL/GenBank/DDBJ whole genome shotgun (WGS) entry which is preliminary data.</text>
</comment>